<evidence type="ECO:0000313" key="2">
    <source>
        <dbReference type="Proteomes" id="UP000249239"/>
    </source>
</evidence>
<accession>A0A2W7NBX1</accession>
<keyword evidence="2" id="KW-1185">Reference proteome</keyword>
<reference evidence="1 2" key="1">
    <citation type="submission" date="2018-06" db="EMBL/GenBank/DDBJ databases">
        <title>Genomic Encyclopedia of Archaeal and Bacterial Type Strains, Phase II (KMG-II): from individual species to whole genera.</title>
        <authorList>
            <person name="Goeker M."/>
        </authorList>
    </citation>
    <scope>NUCLEOTIDE SEQUENCE [LARGE SCALE GENOMIC DNA]</scope>
    <source>
        <strain evidence="1 2">DSM 6779</strain>
    </source>
</reference>
<dbReference type="AlphaFoldDB" id="A0A2W7NBX1"/>
<dbReference type="Pfam" id="PF19781">
    <property type="entry name" value="DUF6266"/>
    <property type="match status" value="1"/>
</dbReference>
<evidence type="ECO:0000313" key="1">
    <source>
        <dbReference type="EMBL" id="PZX17945.1"/>
    </source>
</evidence>
<dbReference type="RefSeq" id="WP_111445054.1">
    <property type="nucleotide sequence ID" value="NZ_QKZK01000008.1"/>
</dbReference>
<dbReference type="Proteomes" id="UP000249239">
    <property type="component" value="Unassembled WGS sequence"/>
</dbReference>
<dbReference type="InterPro" id="IPR046233">
    <property type="entry name" value="DUF6266"/>
</dbReference>
<sequence>MGKFYKGILGGFSGKVGTVIGSRWKGLEYMRSKSAPRRGGFSLKQLEQQARFGLAVRFLQPLQPALAIGYRAAVRHSTFMNKAVSDLLQYAIEGDYPDYQVAPALVRIAQGPLQAPSGCNVAVQGGRVVVTWTAPTGQLRGSEHDGVLLVALTPGGVPCFDLLTATRGQGTASVELPTADPGAQVYVYLAFASQSCDDVSNSVVAGVITL</sequence>
<name>A0A2W7NBX1_9BACT</name>
<organism evidence="1 2">
    <name type="scientific">Breznakibacter xylanolyticus</name>
    <dbReference type="NCBI Taxonomy" id="990"/>
    <lineage>
        <taxon>Bacteria</taxon>
        <taxon>Pseudomonadati</taxon>
        <taxon>Bacteroidota</taxon>
        <taxon>Bacteroidia</taxon>
        <taxon>Marinilabiliales</taxon>
        <taxon>Marinilabiliaceae</taxon>
        <taxon>Breznakibacter</taxon>
    </lineage>
</organism>
<comment type="caution">
    <text evidence="1">The sequence shown here is derived from an EMBL/GenBank/DDBJ whole genome shotgun (WGS) entry which is preliminary data.</text>
</comment>
<proteinExistence type="predicted"/>
<dbReference type="OrthoDB" id="821958at2"/>
<protein>
    <submittedName>
        <fullName evidence="1">Uncharacterized protein</fullName>
    </submittedName>
</protein>
<dbReference type="EMBL" id="QKZK01000008">
    <property type="protein sequence ID" value="PZX17945.1"/>
    <property type="molecule type" value="Genomic_DNA"/>
</dbReference>
<gene>
    <name evidence="1" type="ORF">LX69_01361</name>
</gene>